<dbReference type="InterPro" id="IPR033579">
    <property type="entry name" value="TMEM128"/>
</dbReference>
<evidence type="ECO:0000313" key="3">
    <source>
        <dbReference type="Proteomes" id="UP000076532"/>
    </source>
</evidence>
<dbReference type="AlphaFoldDB" id="A0A166MA84"/>
<dbReference type="OrthoDB" id="3187264at2759"/>
<keyword evidence="1" id="KW-0812">Transmembrane</keyword>
<accession>A0A166MA84</accession>
<feature type="transmembrane region" description="Helical" evidence="1">
    <location>
        <begin position="104"/>
        <end position="123"/>
    </location>
</feature>
<feature type="transmembrane region" description="Helical" evidence="1">
    <location>
        <begin position="61"/>
        <end position="84"/>
    </location>
</feature>
<keyword evidence="1" id="KW-0472">Membrane</keyword>
<gene>
    <name evidence="2" type="ORF">FIBSPDRAFT_857928</name>
</gene>
<organism evidence="2 3">
    <name type="scientific">Athelia psychrophila</name>
    <dbReference type="NCBI Taxonomy" id="1759441"/>
    <lineage>
        <taxon>Eukaryota</taxon>
        <taxon>Fungi</taxon>
        <taxon>Dikarya</taxon>
        <taxon>Basidiomycota</taxon>
        <taxon>Agaricomycotina</taxon>
        <taxon>Agaricomycetes</taxon>
        <taxon>Agaricomycetidae</taxon>
        <taxon>Atheliales</taxon>
        <taxon>Atheliaceae</taxon>
        <taxon>Athelia</taxon>
    </lineage>
</organism>
<dbReference type="Pfam" id="PF20479">
    <property type="entry name" value="TMEM128"/>
    <property type="match status" value="1"/>
</dbReference>
<evidence type="ECO:0000313" key="2">
    <source>
        <dbReference type="EMBL" id="KZP23792.1"/>
    </source>
</evidence>
<reference evidence="2 3" key="1">
    <citation type="journal article" date="2016" name="Mol. Biol. Evol.">
        <title>Comparative Genomics of Early-Diverging Mushroom-Forming Fungi Provides Insights into the Origins of Lignocellulose Decay Capabilities.</title>
        <authorList>
            <person name="Nagy L.G."/>
            <person name="Riley R."/>
            <person name="Tritt A."/>
            <person name="Adam C."/>
            <person name="Daum C."/>
            <person name="Floudas D."/>
            <person name="Sun H."/>
            <person name="Yadav J.S."/>
            <person name="Pangilinan J."/>
            <person name="Larsson K.H."/>
            <person name="Matsuura K."/>
            <person name="Barry K."/>
            <person name="Labutti K."/>
            <person name="Kuo R."/>
            <person name="Ohm R.A."/>
            <person name="Bhattacharya S.S."/>
            <person name="Shirouzu T."/>
            <person name="Yoshinaga Y."/>
            <person name="Martin F.M."/>
            <person name="Grigoriev I.V."/>
            <person name="Hibbett D.S."/>
        </authorList>
    </citation>
    <scope>NUCLEOTIDE SEQUENCE [LARGE SCALE GENOMIC DNA]</scope>
    <source>
        <strain evidence="2 3">CBS 109695</strain>
    </source>
</reference>
<protein>
    <submittedName>
        <fullName evidence="2">Uncharacterized protein</fullName>
    </submittedName>
</protein>
<proteinExistence type="predicted"/>
<keyword evidence="1" id="KW-1133">Transmembrane helix</keyword>
<keyword evidence="3" id="KW-1185">Reference proteome</keyword>
<evidence type="ECO:0000256" key="1">
    <source>
        <dbReference type="SAM" id="Phobius"/>
    </source>
</evidence>
<sequence>MASSTSSPAPSRTSFTNPSRHTLSQLKFVLPGAAITYYLGTHEVFWDLVSEVGRNGWARPAAITSLGLGLVIVGLFLYVLLVPWLRGIEPNYLTWRESGVLNKVIPVLTASIVMGWSLLSVTLGRWSSMGYFEGAIGASGLYALAFGLMGLIPAPKVYRT</sequence>
<dbReference type="EMBL" id="KV417530">
    <property type="protein sequence ID" value="KZP23792.1"/>
    <property type="molecule type" value="Genomic_DNA"/>
</dbReference>
<dbReference type="Proteomes" id="UP000076532">
    <property type="component" value="Unassembled WGS sequence"/>
</dbReference>
<feature type="transmembrane region" description="Helical" evidence="1">
    <location>
        <begin position="135"/>
        <end position="154"/>
    </location>
</feature>
<name>A0A166MA84_9AGAM</name>